<dbReference type="GeneID" id="14907794"/>
<keyword evidence="3" id="KW-0472">Membrane</keyword>
<dbReference type="SMART" id="SM00175">
    <property type="entry name" value="RAB"/>
    <property type="match status" value="1"/>
</dbReference>
<dbReference type="Pfam" id="PF00071">
    <property type="entry name" value="Ras"/>
    <property type="match status" value="1"/>
</dbReference>
<protein>
    <submittedName>
        <fullName evidence="4">Ras gtpase, putative</fullName>
        <ecNumber evidence="4">3.1.2.15</ecNumber>
    </submittedName>
</protein>
<keyword evidence="2" id="KW-0342">GTP-binding</keyword>
<proteinExistence type="predicted"/>
<evidence type="ECO:0000256" key="1">
    <source>
        <dbReference type="ARBA" id="ARBA00022741"/>
    </source>
</evidence>
<name>G0QT13_ICHMU</name>
<evidence type="ECO:0000313" key="5">
    <source>
        <dbReference type="Proteomes" id="UP000008983"/>
    </source>
</evidence>
<dbReference type="GO" id="GO:0007165">
    <property type="term" value="P:signal transduction"/>
    <property type="evidence" value="ECO:0007669"/>
    <property type="project" value="InterPro"/>
</dbReference>
<dbReference type="GO" id="GO:0005525">
    <property type="term" value="F:GTP binding"/>
    <property type="evidence" value="ECO:0007669"/>
    <property type="project" value="UniProtKB-KW"/>
</dbReference>
<dbReference type="SMART" id="SM00173">
    <property type="entry name" value="RAS"/>
    <property type="match status" value="1"/>
</dbReference>
<sequence length="235" mass="28617">MGPAGVGKSCITNKFVRGIFVEEYNNTLEDNQRYNYEYEGHLYLLDILDTAGEDDFVALRTRWLTQRQCFIFVYSVTDRNQFKEIENFFILYDKLYPKREKSVILCANKIDLQYKREINQEEGQNLAKKYGVKYFEVSAKTGQNIEEAFRELINLMQQKNVKKIKMEKQIYKLKIKNRVFQAFFQFFQQMLQMIFSFYFQLFNFIFVLYIYQYIGFFFYFIFRISFVSIFKYRIS</sequence>
<dbReference type="InterPro" id="IPR027417">
    <property type="entry name" value="P-loop_NTPase"/>
</dbReference>
<dbReference type="RefSeq" id="XP_004035135.1">
    <property type="nucleotide sequence ID" value="XM_004035087.1"/>
</dbReference>
<keyword evidence="4" id="KW-0378">Hydrolase</keyword>
<dbReference type="InParanoid" id="G0QT13"/>
<dbReference type="InterPro" id="IPR001806">
    <property type="entry name" value="Small_GTPase"/>
</dbReference>
<dbReference type="PROSITE" id="PS51421">
    <property type="entry name" value="RAS"/>
    <property type="match status" value="1"/>
</dbReference>
<dbReference type="PROSITE" id="PS51419">
    <property type="entry name" value="RAB"/>
    <property type="match status" value="1"/>
</dbReference>
<dbReference type="Gene3D" id="3.40.50.300">
    <property type="entry name" value="P-loop containing nucleotide triphosphate hydrolases"/>
    <property type="match status" value="1"/>
</dbReference>
<organism evidence="4 5">
    <name type="scientific">Ichthyophthirius multifiliis</name>
    <name type="common">White spot disease agent</name>
    <name type="synonym">Ich</name>
    <dbReference type="NCBI Taxonomy" id="5932"/>
    <lineage>
        <taxon>Eukaryota</taxon>
        <taxon>Sar</taxon>
        <taxon>Alveolata</taxon>
        <taxon>Ciliophora</taxon>
        <taxon>Intramacronucleata</taxon>
        <taxon>Oligohymenophorea</taxon>
        <taxon>Hymenostomatida</taxon>
        <taxon>Ophryoglenina</taxon>
        <taxon>Ichthyophthirius</taxon>
    </lineage>
</organism>
<dbReference type="OMA" id="QCVIDDI"/>
<accession>G0QT13</accession>
<dbReference type="SMART" id="SM00174">
    <property type="entry name" value="RHO"/>
    <property type="match status" value="1"/>
</dbReference>
<dbReference type="EMBL" id="GL983837">
    <property type="protein sequence ID" value="EGR31649.1"/>
    <property type="molecule type" value="Genomic_DNA"/>
</dbReference>
<dbReference type="FunFam" id="3.40.50.300:FF:001447">
    <property type="entry name" value="Ras-related protein Rab-1B"/>
    <property type="match status" value="1"/>
</dbReference>
<dbReference type="InterPro" id="IPR020849">
    <property type="entry name" value="Small_GTPase_Ras-type"/>
</dbReference>
<evidence type="ECO:0000256" key="2">
    <source>
        <dbReference type="ARBA" id="ARBA00023134"/>
    </source>
</evidence>
<dbReference type="STRING" id="857967.G0QT13"/>
<dbReference type="NCBIfam" id="TIGR00231">
    <property type="entry name" value="small_GTP"/>
    <property type="match status" value="1"/>
</dbReference>
<dbReference type="SUPFAM" id="SSF52540">
    <property type="entry name" value="P-loop containing nucleoside triphosphate hydrolases"/>
    <property type="match status" value="1"/>
</dbReference>
<feature type="transmembrane region" description="Helical" evidence="3">
    <location>
        <begin position="205"/>
        <end position="230"/>
    </location>
</feature>
<evidence type="ECO:0000313" key="4">
    <source>
        <dbReference type="EMBL" id="EGR31649.1"/>
    </source>
</evidence>
<keyword evidence="3" id="KW-0812">Transmembrane</keyword>
<dbReference type="GO" id="GO:0003924">
    <property type="term" value="F:GTPase activity"/>
    <property type="evidence" value="ECO:0007669"/>
    <property type="project" value="InterPro"/>
</dbReference>
<reference evidence="4 5" key="1">
    <citation type="submission" date="2011-07" db="EMBL/GenBank/DDBJ databases">
        <authorList>
            <person name="Coyne R."/>
            <person name="Brami D."/>
            <person name="Johnson J."/>
            <person name="Hostetler J."/>
            <person name="Hannick L."/>
            <person name="Clark T."/>
            <person name="Cassidy-Hanley D."/>
            <person name="Inman J."/>
        </authorList>
    </citation>
    <scope>NUCLEOTIDE SEQUENCE [LARGE SCALE GENOMIC DNA]</scope>
    <source>
        <strain evidence="4 5">G5</strain>
    </source>
</reference>
<dbReference type="OrthoDB" id="313066at2759"/>
<dbReference type="PANTHER" id="PTHR24070">
    <property type="entry name" value="RAS, DI-RAS, AND RHEB FAMILY MEMBERS OF SMALL GTPASE SUPERFAMILY"/>
    <property type="match status" value="1"/>
</dbReference>
<keyword evidence="1" id="KW-0547">Nucleotide-binding</keyword>
<dbReference type="AlphaFoldDB" id="G0QT13"/>
<gene>
    <name evidence="4" type="ORF">IMG5_105330</name>
</gene>
<dbReference type="Proteomes" id="UP000008983">
    <property type="component" value="Unassembled WGS sequence"/>
</dbReference>
<dbReference type="eggNOG" id="KOG0395">
    <property type="taxonomic scope" value="Eukaryota"/>
</dbReference>
<evidence type="ECO:0000256" key="3">
    <source>
        <dbReference type="SAM" id="Phobius"/>
    </source>
</evidence>
<dbReference type="GO" id="GO:0016020">
    <property type="term" value="C:membrane"/>
    <property type="evidence" value="ECO:0007669"/>
    <property type="project" value="InterPro"/>
</dbReference>
<keyword evidence="3" id="KW-1133">Transmembrane helix</keyword>
<keyword evidence="5" id="KW-1185">Reference proteome</keyword>
<dbReference type="PRINTS" id="PR00449">
    <property type="entry name" value="RASTRNSFRMNG"/>
</dbReference>
<dbReference type="InterPro" id="IPR005225">
    <property type="entry name" value="Small_GTP-bd"/>
</dbReference>
<dbReference type="EC" id="3.1.2.15" evidence="4"/>